<dbReference type="InterPro" id="IPR013249">
    <property type="entry name" value="RNA_pol_sigma70_r4_t2"/>
</dbReference>
<dbReference type="Pfam" id="PF08281">
    <property type="entry name" value="Sigma70_r4_2"/>
    <property type="match status" value="1"/>
</dbReference>
<evidence type="ECO:0000256" key="3">
    <source>
        <dbReference type="ARBA" id="ARBA00023082"/>
    </source>
</evidence>
<sequence>MKLNETNYIQKLKKGEEKALDYIIDLYLPVVKGTVRKILIQFNDSGLIEECINDVFLSVWNNADKFKGKTEDFKKWIFAISKFKAIDYYRTKIKGAEVVLDTIEILGETSAEDELVILENKNEIMRLIDDLEPVDRKIFVLKFILGYKSTEIAEKLNITKAAVDNRIYREKRKLRKKLIKSNLEVV</sequence>
<protein>
    <submittedName>
        <fullName evidence="8">Sigma-70 family RNA polymerase sigma factor</fullName>
    </submittedName>
</protein>
<dbReference type="Gene3D" id="1.10.1740.10">
    <property type="match status" value="1"/>
</dbReference>
<evidence type="ECO:0000313" key="9">
    <source>
        <dbReference type="Proteomes" id="UP000277999"/>
    </source>
</evidence>
<dbReference type="PANTHER" id="PTHR43133">
    <property type="entry name" value="RNA POLYMERASE ECF-TYPE SIGMA FACTO"/>
    <property type="match status" value="1"/>
</dbReference>
<evidence type="ECO:0000256" key="2">
    <source>
        <dbReference type="ARBA" id="ARBA00023015"/>
    </source>
</evidence>
<name>A0A3M0S5X3_9CLOT</name>
<evidence type="ECO:0000256" key="5">
    <source>
        <dbReference type="ARBA" id="ARBA00023163"/>
    </source>
</evidence>
<dbReference type="EMBL" id="RFAQ01000092">
    <property type="protein sequence ID" value="RMC93849.1"/>
    <property type="molecule type" value="Genomic_DNA"/>
</dbReference>
<dbReference type="InterPro" id="IPR039425">
    <property type="entry name" value="RNA_pol_sigma-70-like"/>
</dbReference>
<dbReference type="GO" id="GO:0006352">
    <property type="term" value="P:DNA-templated transcription initiation"/>
    <property type="evidence" value="ECO:0007669"/>
    <property type="project" value="InterPro"/>
</dbReference>
<dbReference type="InterPro" id="IPR007627">
    <property type="entry name" value="RNA_pol_sigma70_r2"/>
</dbReference>
<keyword evidence="5" id="KW-0804">Transcription</keyword>
<comment type="caution">
    <text evidence="8">The sequence shown here is derived from an EMBL/GenBank/DDBJ whole genome shotgun (WGS) entry which is preliminary data.</text>
</comment>
<dbReference type="RefSeq" id="WP_122060045.1">
    <property type="nucleotide sequence ID" value="NZ_RFAQ01000092.1"/>
</dbReference>
<dbReference type="AlphaFoldDB" id="A0A3M0S5X3"/>
<proteinExistence type="inferred from homology"/>
<evidence type="ECO:0000256" key="4">
    <source>
        <dbReference type="ARBA" id="ARBA00023125"/>
    </source>
</evidence>
<dbReference type="GO" id="GO:0016987">
    <property type="term" value="F:sigma factor activity"/>
    <property type="evidence" value="ECO:0007669"/>
    <property type="project" value="UniProtKB-KW"/>
</dbReference>
<keyword evidence="3" id="KW-0731">Sigma factor</keyword>
<dbReference type="PANTHER" id="PTHR43133:SF8">
    <property type="entry name" value="RNA POLYMERASE SIGMA FACTOR HI_1459-RELATED"/>
    <property type="match status" value="1"/>
</dbReference>
<evidence type="ECO:0000259" key="6">
    <source>
        <dbReference type="Pfam" id="PF04542"/>
    </source>
</evidence>
<gene>
    <name evidence="8" type="ORF">D9O40_17610</name>
</gene>
<evidence type="ECO:0000259" key="7">
    <source>
        <dbReference type="Pfam" id="PF08281"/>
    </source>
</evidence>
<comment type="similarity">
    <text evidence="1">Belongs to the sigma-70 factor family. ECF subfamily.</text>
</comment>
<feature type="domain" description="RNA polymerase sigma-70 region 2" evidence="6">
    <location>
        <begin position="24"/>
        <end position="92"/>
    </location>
</feature>
<dbReference type="Proteomes" id="UP000277999">
    <property type="component" value="Unassembled WGS sequence"/>
</dbReference>
<dbReference type="Gene3D" id="1.10.10.10">
    <property type="entry name" value="Winged helix-like DNA-binding domain superfamily/Winged helix DNA-binding domain"/>
    <property type="match status" value="1"/>
</dbReference>
<accession>A0A3M0S5X3</accession>
<keyword evidence="2" id="KW-0805">Transcription regulation</keyword>
<feature type="domain" description="RNA polymerase sigma factor 70 region 4 type 2" evidence="7">
    <location>
        <begin position="122"/>
        <end position="174"/>
    </location>
</feature>
<dbReference type="GO" id="GO:0003677">
    <property type="term" value="F:DNA binding"/>
    <property type="evidence" value="ECO:0007669"/>
    <property type="project" value="UniProtKB-KW"/>
</dbReference>
<keyword evidence="4" id="KW-0238">DNA-binding</keyword>
<dbReference type="InterPro" id="IPR013325">
    <property type="entry name" value="RNA_pol_sigma_r2"/>
</dbReference>
<dbReference type="Pfam" id="PF04542">
    <property type="entry name" value="Sigma70_r2"/>
    <property type="match status" value="1"/>
</dbReference>
<reference evidence="8 9" key="1">
    <citation type="submission" date="2018-10" db="EMBL/GenBank/DDBJ databases">
        <title>Genome-centric metagenomics revealed C2 chemical producing, CO utilizing Clostridium with novel acetogenic gene cluster.</title>
        <authorList>
            <person name="Kang H."/>
            <person name="Park B."/>
            <person name="Choi I.G."/>
            <person name="Chang I.S."/>
        </authorList>
    </citation>
    <scope>NUCLEOTIDE SEQUENCE [LARGE SCALE GENOMIC DNA]</scope>
    <source>
        <strain evidence="8 9">H21-9</strain>
    </source>
</reference>
<evidence type="ECO:0000256" key="1">
    <source>
        <dbReference type="ARBA" id="ARBA00010641"/>
    </source>
</evidence>
<dbReference type="InterPro" id="IPR036388">
    <property type="entry name" value="WH-like_DNA-bd_sf"/>
</dbReference>
<dbReference type="InterPro" id="IPR013324">
    <property type="entry name" value="RNA_pol_sigma_r3/r4-like"/>
</dbReference>
<dbReference type="SUPFAM" id="SSF88946">
    <property type="entry name" value="Sigma2 domain of RNA polymerase sigma factors"/>
    <property type="match status" value="1"/>
</dbReference>
<dbReference type="InterPro" id="IPR014284">
    <property type="entry name" value="RNA_pol_sigma-70_dom"/>
</dbReference>
<evidence type="ECO:0000313" key="8">
    <source>
        <dbReference type="EMBL" id="RMC93849.1"/>
    </source>
</evidence>
<dbReference type="SUPFAM" id="SSF88659">
    <property type="entry name" value="Sigma3 and sigma4 domains of RNA polymerase sigma factors"/>
    <property type="match status" value="1"/>
</dbReference>
<organism evidence="8 9">
    <name type="scientific">Clostridium autoethanogenum</name>
    <dbReference type="NCBI Taxonomy" id="84023"/>
    <lineage>
        <taxon>Bacteria</taxon>
        <taxon>Bacillati</taxon>
        <taxon>Bacillota</taxon>
        <taxon>Clostridia</taxon>
        <taxon>Eubacteriales</taxon>
        <taxon>Clostridiaceae</taxon>
        <taxon>Clostridium</taxon>
    </lineage>
</organism>
<dbReference type="NCBIfam" id="TIGR02937">
    <property type="entry name" value="sigma70-ECF"/>
    <property type="match status" value="1"/>
</dbReference>